<accession>A0A1X6MWW1</accession>
<gene>
    <name evidence="8" type="ORF">POSPLADRAFT_1048102</name>
</gene>
<feature type="domain" description="Glucose-methanol-choline oxidoreductase C-terminal" evidence="7">
    <location>
        <begin position="484"/>
        <end position="621"/>
    </location>
</feature>
<comment type="cofactor">
    <cofactor evidence="1 4">
        <name>FAD</name>
        <dbReference type="ChEBI" id="CHEBI:57692"/>
    </cofactor>
</comment>
<dbReference type="PIRSF" id="PIRSF000137">
    <property type="entry name" value="Alcohol_oxidase"/>
    <property type="match status" value="1"/>
</dbReference>
<dbReference type="GO" id="GO:0050660">
    <property type="term" value="F:flavin adenine dinucleotide binding"/>
    <property type="evidence" value="ECO:0007669"/>
    <property type="project" value="InterPro"/>
</dbReference>
<feature type="domain" description="Glucose-methanol-choline oxidoreductase N-terminal" evidence="6">
    <location>
        <begin position="94"/>
        <end position="348"/>
    </location>
</feature>
<evidence type="ECO:0000256" key="5">
    <source>
        <dbReference type="SAM" id="Phobius"/>
    </source>
</evidence>
<dbReference type="AlphaFoldDB" id="A0A1X6MWW1"/>
<dbReference type="EMBL" id="KZ110600">
    <property type="protein sequence ID" value="OSX60730.1"/>
    <property type="molecule type" value="Genomic_DNA"/>
</dbReference>
<dbReference type="PANTHER" id="PTHR11552">
    <property type="entry name" value="GLUCOSE-METHANOL-CHOLINE GMC OXIDOREDUCTASE"/>
    <property type="match status" value="1"/>
</dbReference>
<keyword evidence="4" id="KW-0274">FAD</keyword>
<dbReference type="SUPFAM" id="SSF54373">
    <property type="entry name" value="FAD-linked reductases, C-terminal domain"/>
    <property type="match status" value="1"/>
</dbReference>
<dbReference type="STRING" id="670580.A0A1X6MWW1"/>
<proteinExistence type="inferred from homology"/>
<evidence type="ECO:0000256" key="3">
    <source>
        <dbReference type="PIRSR" id="PIRSR000137-1"/>
    </source>
</evidence>
<dbReference type="InterPro" id="IPR012132">
    <property type="entry name" value="GMC_OxRdtase"/>
</dbReference>
<dbReference type="Gene3D" id="3.50.50.60">
    <property type="entry name" value="FAD/NAD(P)-binding domain"/>
    <property type="match status" value="2"/>
</dbReference>
<dbReference type="PANTHER" id="PTHR11552:SF219">
    <property type="entry name" value="GLUCOSE-METHANOL-CHOLINE OXIDOREDUCTASE N-TERMINAL DOMAIN-CONTAINING PROTEIN"/>
    <property type="match status" value="1"/>
</dbReference>
<keyword evidence="5" id="KW-1133">Transmembrane helix</keyword>
<dbReference type="GeneID" id="36324390"/>
<dbReference type="InterPro" id="IPR000172">
    <property type="entry name" value="GMC_OxRdtase_N"/>
</dbReference>
<evidence type="ECO:0000259" key="6">
    <source>
        <dbReference type="Pfam" id="PF00732"/>
    </source>
</evidence>
<feature type="active site" description="Proton donor" evidence="3">
    <location>
        <position position="565"/>
    </location>
</feature>
<evidence type="ECO:0008006" key="10">
    <source>
        <dbReference type="Google" id="ProtNLM"/>
    </source>
</evidence>
<dbReference type="RefSeq" id="XP_024337524.1">
    <property type="nucleotide sequence ID" value="XM_024479440.1"/>
</dbReference>
<dbReference type="OrthoDB" id="269227at2759"/>
<dbReference type="InterPro" id="IPR036188">
    <property type="entry name" value="FAD/NAD-bd_sf"/>
</dbReference>
<evidence type="ECO:0000256" key="2">
    <source>
        <dbReference type="ARBA" id="ARBA00010790"/>
    </source>
</evidence>
<keyword evidence="5" id="KW-0812">Transmembrane</keyword>
<comment type="similarity">
    <text evidence="2">Belongs to the GMC oxidoreductase family.</text>
</comment>
<protein>
    <recommendedName>
        <fullName evidence="10">Glucose-methanol-choline oxidoreductase N-terminal domain-containing protein</fullName>
    </recommendedName>
</protein>
<dbReference type="Pfam" id="PF00732">
    <property type="entry name" value="GMC_oxred_N"/>
    <property type="match status" value="1"/>
</dbReference>
<dbReference type="GO" id="GO:0016614">
    <property type="term" value="F:oxidoreductase activity, acting on CH-OH group of donors"/>
    <property type="evidence" value="ECO:0007669"/>
    <property type="project" value="InterPro"/>
</dbReference>
<keyword evidence="4" id="KW-0285">Flavoprotein</keyword>
<organism evidence="8 9">
    <name type="scientific">Postia placenta MAD-698-R-SB12</name>
    <dbReference type="NCBI Taxonomy" id="670580"/>
    <lineage>
        <taxon>Eukaryota</taxon>
        <taxon>Fungi</taxon>
        <taxon>Dikarya</taxon>
        <taxon>Basidiomycota</taxon>
        <taxon>Agaricomycotina</taxon>
        <taxon>Agaricomycetes</taxon>
        <taxon>Polyporales</taxon>
        <taxon>Adustoporiaceae</taxon>
        <taxon>Rhodonia</taxon>
    </lineage>
</organism>
<evidence type="ECO:0000256" key="4">
    <source>
        <dbReference type="PIRSR" id="PIRSR000137-2"/>
    </source>
</evidence>
<sequence>MDKRKSRHDSRVEREGGMMLSRNYIDIAMTSFLDQSGIRRTQRSPDGIQAPSSYRSVKINGSQNPASFISQLRWSGEYSQSFMNCRYTGYHRVSGGGTAGCVLANRLSQDPSVSVLVIERGGVNNGWITRIPFLSMQFVFGGSSTRIWKSSPQKHMDDRVFELAGGHSLGGASKINVMLYTRGVPGDYNAWSHAGREGWSYDDMQPYFIRSETDLDQDPQEHPDFHGVKGEWHNRSHKVTFWGHTNPHDAVHRHNGLRIIKASEALGIPYVKDLNSPLHPTYGCAKMHFAVDAKGYRSSTLEAFLPKCLAIERMRHLHVCTNAAVTKICMENDEKDTPTARGVGIGPEDHLKEYGIPVLKDLTSVGTHLQDHIGIALQYRVPLKDSLAKLQLQPWIILKELMLYLLFGMGLFLAPFLELSIFLQTRLFDSEYKTVAPTPEDKDAALPMNVPDIEVMPIAWSDAAVSKSSTRDGGLGFLVVILRPTSTGTVRLASRDPLADPDVDPNWYATGHDRAVMRKGVRFTLRLHEQLVAQDYPAHPYLAPASESDEDIDAFVRAYSQTTYHYSSTCRMAPEVPGSPMGGVVDDRLRVHGVRGLRVADSSVFPHILSTHLAAATVAVAEKCSDMVKEDNS</sequence>
<keyword evidence="5" id="KW-0472">Membrane</keyword>
<dbReference type="SUPFAM" id="SSF51905">
    <property type="entry name" value="FAD/NAD(P)-binding domain"/>
    <property type="match status" value="1"/>
</dbReference>
<name>A0A1X6MWW1_9APHY</name>
<feature type="binding site" evidence="4">
    <location>
        <position position="325"/>
    </location>
    <ligand>
        <name>FAD</name>
        <dbReference type="ChEBI" id="CHEBI:57692"/>
    </ligand>
</feature>
<evidence type="ECO:0000259" key="7">
    <source>
        <dbReference type="Pfam" id="PF05199"/>
    </source>
</evidence>
<dbReference type="Pfam" id="PF05199">
    <property type="entry name" value="GMC_oxred_C"/>
    <property type="match status" value="1"/>
</dbReference>
<evidence type="ECO:0000256" key="1">
    <source>
        <dbReference type="ARBA" id="ARBA00001974"/>
    </source>
</evidence>
<keyword evidence="9" id="KW-1185">Reference proteome</keyword>
<dbReference type="Proteomes" id="UP000194127">
    <property type="component" value="Unassembled WGS sequence"/>
</dbReference>
<feature type="transmembrane region" description="Helical" evidence="5">
    <location>
        <begin position="401"/>
        <end position="423"/>
    </location>
</feature>
<evidence type="ECO:0000313" key="9">
    <source>
        <dbReference type="Proteomes" id="UP000194127"/>
    </source>
</evidence>
<dbReference type="InterPro" id="IPR007867">
    <property type="entry name" value="GMC_OxRtase_C"/>
</dbReference>
<dbReference type="Gene3D" id="3.30.560.10">
    <property type="entry name" value="Glucose Oxidase, domain 3"/>
    <property type="match status" value="2"/>
</dbReference>
<evidence type="ECO:0000313" key="8">
    <source>
        <dbReference type="EMBL" id="OSX60730.1"/>
    </source>
</evidence>
<feature type="active site" description="Proton acceptor" evidence="3">
    <location>
        <position position="612"/>
    </location>
</feature>
<reference evidence="8 9" key="1">
    <citation type="submission" date="2017-04" db="EMBL/GenBank/DDBJ databases">
        <title>Genome Sequence of the Model Brown-Rot Fungus Postia placenta SB12.</title>
        <authorList>
            <consortium name="DOE Joint Genome Institute"/>
            <person name="Gaskell J."/>
            <person name="Kersten P."/>
            <person name="Larrondo L.F."/>
            <person name="Canessa P."/>
            <person name="Martinez D."/>
            <person name="Hibbett D."/>
            <person name="Schmoll M."/>
            <person name="Kubicek C.P."/>
            <person name="Martinez A.T."/>
            <person name="Yadav J."/>
            <person name="Master E."/>
            <person name="Magnuson J.K."/>
            <person name="James T."/>
            <person name="Yaver D."/>
            <person name="Berka R."/>
            <person name="Labutti K."/>
            <person name="Lipzen A."/>
            <person name="Aerts A."/>
            <person name="Barry K."/>
            <person name="Henrissat B."/>
            <person name="Blanchette R."/>
            <person name="Grigoriev I."/>
            <person name="Cullen D."/>
        </authorList>
    </citation>
    <scope>NUCLEOTIDE SEQUENCE [LARGE SCALE GENOMIC DNA]</scope>
    <source>
        <strain evidence="8 9">MAD-698-R-SB12</strain>
    </source>
</reference>